<organism evidence="2 3">
    <name type="scientific">Hymenobacter nitidus</name>
    <dbReference type="NCBI Taxonomy" id="2880929"/>
    <lineage>
        <taxon>Bacteria</taxon>
        <taxon>Pseudomonadati</taxon>
        <taxon>Bacteroidota</taxon>
        <taxon>Cytophagia</taxon>
        <taxon>Cytophagales</taxon>
        <taxon>Hymenobacteraceae</taxon>
        <taxon>Hymenobacter</taxon>
    </lineage>
</organism>
<dbReference type="Proteomes" id="UP001165297">
    <property type="component" value="Unassembled WGS sequence"/>
</dbReference>
<feature type="domain" description="DinB-like" evidence="1">
    <location>
        <begin position="24"/>
        <end position="149"/>
    </location>
</feature>
<name>A0ABS8AA50_9BACT</name>
<comment type="caution">
    <text evidence="2">The sequence shown here is derived from an EMBL/GenBank/DDBJ whole genome shotgun (WGS) entry which is preliminary data.</text>
</comment>
<dbReference type="Gene3D" id="1.20.120.450">
    <property type="entry name" value="dinb family like domain"/>
    <property type="match status" value="1"/>
</dbReference>
<proteinExistence type="predicted"/>
<dbReference type="InterPro" id="IPR034660">
    <property type="entry name" value="DinB/YfiT-like"/>
</dbReference>
<dbReference type="EMBL" id="JAJADQ010000003">
    <property type="protein sequence ID" value="MCB2377280.1"/>
    <property type="molecule type" value="Genomic_DNA"/>
</dbReference>
<evidence type="ECO:0000259" key="1">
    <source>
        <dbReference type="Pfam" id="PF12867"/>
    </source>
</evidence>
<keyword evidence="3" id="KW-1185">Reference proteome</keyword>
<evidence type="ECO:0000313" key="2">
    <source>
        <dbReference type="EMBL" id="MCB2377280.1"/>
    </source>
</evidence>
<evidence type="ECO:0000313" key="3">
    <source>
        <dbReference type="Proteomes" id="UP001165297"/>
    </source>
</evidence>
<protein>
    <submittedName>
        <fullName evidence="2">DinB family protein</fullName>
    </submittedName>
</protein>
<sequence>MDSTTRATLVAELIGMLEKGYAHASLEEICADIPPADLNRRVPQVPYTLWELTEHLRIAQWDILEFCRDAAHVSPEWPAGYWPDAAVPADEATFQATLRRITHDREEFITLLQDPAQDLLTPFAHGTGQNLLREAMLIADHNSYHMGQVVLLRRLLGNWE</sequence>
<reference evidence="2" key="1">
    <citation type="submission" date="2021-10" db="EMBL/GenBank/DDBJ databases">
        <authorList>
            <person name="Dean J.D."/>
            <person name="Kim M.K."/>
            <person name="Newey C.N."/>
            <person name="Stoker T.S."/>
            <person name="Thompson D.W."/>
            <person name="Grose J.H."/>
        </authorList>
    </citation>
    <scope>NUCLEOTIDE SEQUENCE</scope>
    <source>
        <strain evidence="2">BT635</strain>
    </source>
</reference>
<dbReference type="RefSeq" id="WP_226183945.1">
    <property type="nucleotide sequence ID" value="NZ_JAJADQ010000003.1"/>
</dbReference>
<dbReference type="SUPFAM" id="SSF109854">
    <property type="entry name" value="DinB/YfiT-like putative metalloenzymes"/>
    <property type="match status" value="1"/>
</dbReference>
<dbReference type="Pfam" id="PF12867">
    <property type="entry name" value="DinB_2"/>
    <property type="match status" value="1"/>
</dbReference>
<gene>
    <name evidence="2" type="ORF">LGH70_06780</name>
</gene>
<dbReference type="InterPro" id="IPR024775">
    <property type="entry name" value="DinB-like"/>
</dbReference>
<accession>A0ABS8AA50</accession>